<feature type="region of interest" description="Disordered" evidence="1">
    <location>
        <begin position="24"/>
        <end position="47"/>
    </location>
</feature>
<evidence type="ECO:0000256" key="2">
    <source>
        <dbReference type="SAM" id="SignalP"/>
    </source>
</evidence>
<evidence type="ECO:0000313" key="3">
    <source>
        <dbReference type="EMBL" id="TMW65568.1"/>
    </source>
</evidence>
<dbReference type="AlphaFoldDB" id="A0A8K1CMD6"/>
<organism evidence="3 4">
    <name type="scientific">Pythium oligandrum</name>
    <name type="common">Mycoparasitic fungus</name>
    <dbReference type="NCBI Taxonomy" id="41045"/>
    <lineage>
        <taxon>Eukaryota</taxon>
        <taxon>Sar</taxon>
        <taxon>Stramenopiles</taxon>
        <taxon>Oomycota</taxon>
        <taxon>Peronosporomycetes</taxon>
        <taxon>Pythiales</taxon>
        <taxon>Pythiaceae</taxon>
        <taxon>Pythium</taxon>
    </lineage>
</organism>
<feature type="chain" id="PRO_5035471497" evidence="2">
    <location>
        <begin position="24"/>
        <end position="207"/>
    </location>
</feature>
<evidence type="ECO:0000313" key="4">
    <source>
        <dbReference type="Proteomes" id="UP000794436"/>
    </source>
</evidence>
<gene>
    <name evidence="3" type="ORF">Poli38472_008210</name>
</gene>
<dbReference type="Proteomes" id="UP000794436">
    <property type="component" value="Unassembled WGS sequence"/>
</dbReference>
<proteinExistence type="predicted"/>
<keyword evidence="4" id="KW-1185">Reference proteome</keyword>
<name>A0A8K1CMD6_PYTOL</name>
<comment type="caution">
    <text evidence="3">The sequence shown here is derived from an EMBL/GenBank/DDBJ whole genome shotgun (WGS) entry which is preliminary data.</text>
</comment>
<reference evidence="3" key="1">
    <citation type="submission" date="2019-03" db="EMBL/GenBank/DDBJ databases">
        <title>Long read genome sequence of the mycoparasitic Pythium oligandrum ATCC 38472 isolated from sugarbeet rhizosphere.</title>
        <authorList>
            <person name="Gaulin E."/>
        </authorList>
    </citation>
    <scope>NUCLEOTIDE SEQUENCE</scope>
    <source>
        <strain evidence="3">ATCC 38472_TT</strain>
    </source>
</reference>
<protein>
    <submittedName>
        <fullName evidence="3">Uncharacterized protein</fullName>
    </submittedName>
</protein>
<dbReference type="EMBL" id="SPLM01000037">
    <property type="protein sequence ID" value="TMW65568.1"/>
    <property type="molecule type" value="Genomic_DNA"/>
</dbReference>
<evidence type="ECO:0000256" key="1">
    <source>
        <dbReference type="SAM" id="MobiDB-lite"/>
    </source>
</evidence>
<sequence>MKWSALISASAVFAAAVATGALADAGGDDRASSTQATRALRAEGAGPELDDPYRIQFTALIPDDHFCHAGVDKIPMCVSRNFACRMESNQMFAAKPPSCQPVDDDITDLNEKDLESIEPWEPCDASEDDIKMTQCQLLFQCRCARGDKSQCYCVPPDVVSKSIGSETCGVSEDQVCETSEYCQWQEDGTQACAPKPYAGISAEILTP</sequence>
<dbReference type="OrthoDB" id="157293at2759"/>
<accession>A0A8K1CMD6</accession>
<feature type="signal peptide" evidence="2">
    <location>
        <begin position="1"/>
        <end position="23"/>
    </location>
</feature>
<keyword evidence="2" id="KW-0732">Signal</keyword>